<proteinExistence type="predicted"/>
<evidence type="ECO:0000313" key="2">
    <source>
        <dbReference type="Proteomes" id="UP001199106"/>
    </source>
</evidence>
<protein>
    <submittedName>
        <fullName evidence="1">Uncharacterized protein</fullName>
    </submittedName>
</protein>
<name>A0AAD4IGN3_9PLEO</name>
<accession>A0AAD4IGN3</accession>
<dbReference type="EMBL" id="JAANER010000002">
    <property type="protein sequence ID" value="KAG9194135.1"/>
    <property type="molecule type" value="Genomic_DNA"/>
</dbReference>
<organism evidence="1 2">
    <name type="scientific">Alternaria panax</name>
    <dbReference type="NCBI Taxonomy" id="48097"/>
    <lineage>
        <taxon>Eukaryota</taxon>
        <taxon>Fungi</taxon>
        <taxon>Dikarya</taxon>
        <taxon>Ascomycota</taxon>
        <taxon>Pezizomycotina</taxon>
        <taxon>Dothideomycetes</taxon>
        <taxon>Pleosporomycetidae</taxon>
        <taxon>Pleosporales</taxon>
        <taxon>Pleosporineae</taxon>
        <taxon>Pleosporaceae</taxon>
        <taxon>Alternaria</taxon>
        <taxon>Alternaria sect. Panax</taxon>
    </lineage>
</organism>
<reference evidence="1" key="1">
    <citation type="submission" date="2021-07" db="EMBL/GenBank/DDBJ databases">
        <title>Genome Resource of American Ginseng Black Spot Pathogen Alternaria panax.</title>
        <authorList>
            <person name="Qiu C."/>
            <person name="Wang W."/>
            <person name="Liu Z."/>
        </authorList>
    </citation>
    <scope>NUCLEOTIDE SEQUENCE</scope>
    <source>
        <strain evidence="1">BNCC115425</strain>
    </source>
</reference>
<evidence type="ECO:0000313" key="1">
    <source>
        <dbReference type="EMBL" id="KAG9194135.1"/>
    </source>
</evidence>
<sequence length="115" mass="12638">MSSPLTQISSNFLNIQREASCTSAVSEGNRWVLMMQEDSHDVPSCSEASHDCTSSLSAAGLGILDFEKPNAETVACRKAAGMNGKNKKASELEARKMLKLFMHLFKDLENQERIS</sequence>
<keyword evidence="2" id="KW-1185">Reference proteome</keyword>
<gene>
    <name evidence="1" type="ORF">G6011_04170</name>
</gene>
<dbReference type="Proteomes" id="UP001199106">
    <property type="component" value="Unassembled WGS sequence"/>
</dbReference>
<comment type="caution">
    <text evidence="1">The sequence shown here is derived from an EMBL/GenBank/DDBJ whole genome shotgun (WGS) entry which is preliminary data.</text>
</comment>
<dbReference type="AlphaFoldDB" id="A0AAD4IGN3"/>